<dbReference type="EMBL" id="KI517748">
    <property type="protein sequence ID" value="ESQ31630.1"/>
    <property type="molecule type" value="Genomic_DNA"/>
</dbReference>
<reference evidence="3 4" key="1">
    <citation type="journal article" date="2013" name="Front. Plant Sci.">
        <title>The Reference Genome of the Halophytic Plant Eutrema salsugineum.</title>
        <authorList>
            <person name="Yang R."/>
            <person name="Jarvis D.E."/>
            <person name="Chen H."/>
            <person name="Beilstein M.A."/>
            <person name="Grimwood J."/>
            <person name="Jenkins J."/>
            <person name="Shu S."/>
            <person name="Prochnik S."/>
            <person name="Xin M."/>
            <person name="Ma C."/>
            <person name="Schmutz J."/>
            <person name="Wing R.A."/>
            <person name="Mitchell-Olds T."/>
            <person name="Schumaker K.S."/>
            <person name="Wang X."/>
        </authorList>
    </citation>
    <scope>NUCLEOTIDE SEQUENCE [LARGE SCALE GENOMIC DNA]</scope>
</reference>
<name>V4K170_EUTSA</name>
<organism evidence="3 4">
    <name type="scientific">Eutrema salsugineum</name>
    <name type="common">Saltwater cress</name>
    <name type="synonym">Sisymbrium salsugineum</name>
    <dbReference type="NCBI Taxonomy" id="72664"/>
    <lineage>
        <taxon>Eukaryota</taxon>
        <taxon>Viridiplantae</taxon>
        <taxon>Streptophyta</taxon>
        <taxon>Embryophyta</taxon>
        <taxon>Tracheophyta</taxon>
        <taxon>Spermatophyta</taxon>
        <taxon>Magnoliopsida</taxon>
        <taxon>eudicotyledons</taxon>
        <taxon>Gunneridae</taxon>
        <taxon>Pentapetalae</taxon>
        <taxon>rosids</taxon>
        <taxon>malvids</taxon>
        <taxon>Brassicales</taxon>
        <taxon>Brassicaceae</taxon>
        <taxon>Eutremeae</taxon>
        <taxon>Eutrema</taxon>
    </lineage>
</organism>
<feature type="compositionally biased region" description="Basic and acidic residues" evidence="1">
    <location>
        <begin position="1"/>
        <end position="10"/>
    </location>
</feature>
<dbReference type="Gramene" id="ESQ31630">
    <property type="protein sequence ID" value="ESQ31630"/>
    <property type="gene ID" value="EUTSA_v10005626mg"/>
</dbReference>
<proteinExistence type="predicted"/>
<feature type="domain" description="F-box associated beta-propeller type 3" evidence="2">
    <location>
        <begin position="84"/>
        <end position="161"/>
    </location>
</feature>
<evidence type="ECO:0000256" key="1">
    <source>
        <dbReference type="SAM" id="MobiDB-lite"/>
    </source>
</evidence>
<accession>V4K170</accession>
<dbReference type="AlphaFoldDB" id="V4K170"/>
<keyword evidence="4" id="KW-1185">Reference proteome</keyword>
<protein>
    <recommendedName>
        <fullName evidence="2">F-box associated beta-propeller type 3 domain-containing protein</fullName>
    </recommendedName>
</protein>
<dbReference type="Proteomes" id="UP000030689">
    <property type="component" value="Unassembled WGS sequence"/>
</dbReference>
<evidence type="ECO:0000259" key="2">
    <source>
        <dbReference type="Pfam" id="PF08268"/>
    </source>
</evidence>
<evidence type="ECO:0000313" key="3">
    <source>
        <dbReference type="EMBL" id="ESQ31630.1"/>
    </source>
</evidence>
<sequence>MKRVMQEKKTSRSPKRQHHSEIEKKPNGIHIPLDLKVDILSRLPVKSLVRFHKSCDDFFGYDPVEKHVFTLLGGPKKQHMDDQYNELAWFDISCQRFDRIQMPITLQMNQLWELTLVNYKGKLGCISYTNDDDCAEMWIMEDHHHHHSKKLQEWSKIEIDFASLVSLLMVRL</sequence>
<evidence type="ECO:0000313" key="4">
    <source>
        <dbReference type="Proteomes" id="UP000030689"/>
    </source>
</evidence>
<dbReference type="KEGG" id="eus:EUTSA_v10005626mg"/>
<feature type="region of interest" description="Disordered" evidence="1">
    <location>
        <begin position="1"/>
        <end position="24"/>
    </location>
</feature>
<gene>
    <name evidence="3" type="ORF">EUTSA_v10005626mg</name>
</gene>
<dbReference type="OMA" id="EMWIMED"/>
<dbReference type="InterPro" id="IPR013187">
    <property type="entry name" value="F-box-assoc_dom_typ3"/>
</dbReference>
<dbReference type="Pfam" id="PF08268">
    <property type="entry name" value="FBA_3"/>
    <property type="match status" value="1"/>
</dbReference>